<gene>
    <name evidence="2" type="ORF">FAM09_16125</name>
</gene>
<name>A0A4S8HSD2_9BACT</name>
<dbReference type="OrthoDB" id="8611998at2"/>
<protein>
    <submittedName>
        <fullName evidence="2">SMI1/KNR4 family protein</fullName>
    </submittedName>
</protein>
<dbReference type="InterPro" id="IPR018958">
    <property type="entry name" value="Knr4/Smi1-like_dom"/>
</dbReference>
<evidence type="ECO:0000313" key="2">
    <source>
        <dbReference type="EMBL" id="THU38205.1"/>
    </source>
</evidence>
<comment type="caution">
    <text evidence="2">The sequence shown here is derived from an EMBL/GenBank/DDBJ whole genome shotgun (WGS) entry which is preliminary data.</text>
</comment>
<accession>A0A4S8HSD2</accession>
<dbReference type="EMBL" id="STFF01000004">
    <property type="protein sequence ID" value="THU38205.1"/>
    <property type="molecule type" value="Genomic_DNA"/>
</dbReference>
<evidence type="ECO:0000259" key="1">
    <source>
        <dbReference type="SMART" id="SM00860"/>
    </source>
</evidence>
<reference evidence="2 3" key="1">
    <citation type="submission" date="2019-04" db="EMBL/GenBank/DDBJ databases">
        <title>Niastella caeni sp. nov., isolated from activated sludge.</title>
        <authorList>
            <person name="Sheng M."/>
        </authorList>
    </citation>
    <scope>NUCLEOTIDE SEQUENCE [LARGE SCALE GENOMIC DNA]</scope>
    <source>
        <strain evidence="2 3">HX-2-15</strain>
    </source>
</reference>
<proteinExistence type="predicted"/>
<dbReference type="AlphaFoldDB" id="A0A4S8HSD2"/>
<dbReference type="InterPro" id="IPR037883">
    <property type="entry name" value="Knr4/Smi1-like_sf"/>
</dbReference>
<evidence type="ECO:0000313" key="3">
    <source>
        <dbReference type="Proteomes" id="UP000306918"/>
    </source>
</evidence>
<dbReference type="SUPFAM" id="SSF160631">
    <property type="entry name" value="SMI1/KNR4-like"/>
    <property type="match status" value="1"/>
</dbReference>
<keyword evidence="3" id="KW-1185">Reference proteome</keyword>
<dbReference type="SMART" id="SM00860">
    <property type="entry name" value="SMI1_KNR4"/>
    <property type="match status" value="1"/>
</dbReference>
<dbReference type="Gene3D" id="3.40.1580.10">
    <property type="entry name" value="SMI1/KNR4-like"/>
    <property type="match status" value="1"/>
</dbReference>
<dbReference type="RefSeq" id="WP_136578161.1">
    <property type="nucleotide sequence ID" value="NZ_STFF01000004.1"/>
</dbReference>
<dbReference type="Proteomes" id="UP000306918">
    <property type="component" value="Unassembled WGS sequence"/>
</dbReference>
<sequence length="196" mass="22936">MTPHQQYIQSVIDKSLTSHSEFSAAFQFPIYLIPKEMIDLSKPPVNDEIVYWKAIPANISDEEFVAFESTIGYPLPETYKAFLSYKYFIELNFGHEACFFRHTASWSQDYYENISGIIKEETFDVGYFPFATNTDIGYFCFDTKNAAPDNEYRVVTYDREYGIEAYPSTVGQFTFIDFINELEATLYEWEQRKNNS</sequence>
<organism evidence="2 3">
    <name type="scientific">Niastella caeni</name>
    <dbReference type="NCBI Taxonomy" id="2569763"/>
    <lineage>
        <taxon>Bacteria</taxon>
        <taxon>Pseudomonadati</taxon>
        <taxon>Bacteroidota</taxon>
        <taxon>Chitinophagia</taxon>
        <taxon>Chitinophagales</taxon>
        <taxon>Chitinophagaceae</taxon>
        <taxon>Niastella</taxon>
    </lineage>
</organism>
<feature type="domain" description="Knr4/Smi1-like" evidence="1">
    <location>
        <begin position="58"/>
        <end position="181"/>
    </location>
</feature>
<dbReference type="Pfam" id="PF09346">
    <property type="entry name" value="SMI1_KNR4"/>
    <property type="match status" value="1"/>
</dbReference>